<keyword evidence="6" id="KW-0378">Hydrolase</keyword>
<dbReference type="AlphaFoldDB" id="A0A2T0N6G9"/>
<keyword evidence="3 5" id="KW-1133">Transmembrane helix</keyword>
<dbReference type="PANTHER" id="PTHR30168:SF0">
    <property type="entry name" value="INNER MEMBRANE PROTEIN"/>
    <property type="match status" value="1"/>
</dbReference>
<keyword evidence="2 5" id="KW-0812">Transmembrane</keyword>
<gene>
    <name evidence="6" type="ORF">B0I32_103114</name>
</gene>
<organism evidence="6 7">
    <name type="scientific">Nonomuraea fuscirosea</name>
    <dbReference type="NCBI Taxonomy" id="1291556"/>
    <lineage>
        <taxon>Bacteria</taxon>
        <taxon>Bacillati</taxon>
        <taxon>Actinomycetota</taxon>
        <taxon>Actinomycetes</taxon>
        <taxon>Streptosporangiales</taxon>
        <taxon>Streptosporangiaceae</taxon>
        <taxon>Nonomuraea</taxon>
    </lineage>
</organism>
<dbReference type="PANTHER" id="PTHR30168">
    <property type="entry name" value="PUTATIVE MEMBRANE PROTEIN YPFJ"/>
    <property type="match status" value="1"/>
</dbReference>
<dbReference type="EMBL" id="PVNG01000003">
    <property type="protein sequence ID" value="PRX68153.1"/>
    <property type="molecule type" value="Genomic_DNA"/>
</dbReference>
<feature type="transmembrane region" description="Helical" evidence="5">
    <location>
        <begin position="33"/>
        <end position="51"/>
    </location>
</feature>
<evidence type="ECO:0000256" key="4">
    <source>
        <dbReference type="ARBA" id="ARBA00023136"/>
    </source>
</evidence>
<comment type="subcellular location">
    <subcellularLocation>
        <location evidence="1">Membrane</location>
        <topology evidence="1">Single-pass membrane protein</topology>
    </subcellularLocation>
</comment>
<evidence type="ECO:0000256" key="2">
    <source>
        <dbReference type="ARBA" id="ARBA00022692"/>
    </source>
</evidence>
<sequence length="242" mass="26165">MPTDHPVHLGCVKPVTRDRISPALTSRAALARLARLAAVLVLLVAGCGIVAPRSMDRQGADSFEDDIRTARTLTEQFWTQHFQQLGETYRPIADFIPYSGTSGPSCGQEQSVPNNAFYCPIGHFIAYDQDWMKSLWSEMGDGSVYVIIPHEFGHAVQAQLQTSFRLNVQMELQADCYAGGTLSALVGSGALTAEAGDEDELLLSLEAAGDPTDNWLDPAAHGTAEQRQSSFATGYRDGVDAC</sequence>
<dbReference type="OrthoDB" id="9774900at2"/>
<reference evidence="6 7" key="1">
    <citation type="submission" date="2018-03" db="EMBL/GenBank/DDBJ databases">
        <title>Genomic Encyclopedia of Type Strains, Phase III (KMG-III): the genomes of soil and plant-associated and newly described type strains.</title>
        <authorList>
            <person name="Whitman W."/>
        </authorList>
    </citation>
    <scope>NUCLEOTIDE SEQUENCE [LARGE SCALE GENOMIC DNA]</scope>
    <source>
        <strain evidence="6 7">CGMCC 4.7104</strain>
    </source>
</reference>
<dbReference type="GO" id="GO:0006508">
    <property type="term" value="P:proteolysis"/>
    <property type="evidence" value="ECO:0007669"/>
    <property type="project" value="UniProtKB-KW"/>
</dbReference>
<dbReference type="GO" id="GO:0008237">
    <property type="term" value="F:metallopeptidase activity"/>
    <property type="evidence" value="ECO:0007669"/>
    <property type="project" value="UniProtKB-KW"/>
</dbReference>
<evidence type="ECO:0000256" key="3">
    <source>
        <dbReference type="ARBA" id="ARBA00022989"/>
    </source>
</evidence>
<protein>
    <submittedName>
        <fullName evidence="6">Putative metalloprotease</fullName>
    </submittedName>
</protein>
<keyword evidence="7" id="KW-1185">Reference proteome</keyword>
<dbReference type="InterPro" id="IPR007343">
    <property type="entry name" value="Uncharacterised_pept_Zn_put"/>
</dbReference>
<evidence type="ECO:0000256" key="5">
    <source>
        <dbReference type="SAM" id="Phobius"/>
    </source>
</evidence>
<evidence type="ECO:0000313" key="6">
    <source>
        <dbReference type="EMBL" id="PRX68153.1"/>
    </source>
</evidence>
<comment type="caution">
    <text evidence="6">The sequence shown here is derived from an EMBL/GenBank/DDBJ whole genome shotgun (WGS) entry which is preliminary data.</text>
</comment>
<dbReference type="GO" id="GO:0016020">
    <property type="term" value="C:membrane"/>
    <property type="evidence" value="ECO:0007669"/>
    <property type="project" value="UniProtKB-SubCell"/>
</dbReference>
<evidence type="ECO:0000256" key="1">
    <source>
        <dbReference type="ARBA" id="ARBA00004167"/>
    </source>
</evidence>
<dbReference type="Pfam" id="PF04228">
    <property type="entry name" value="Zn_peptidase"/>
    <property type="match status" value="1"/>
</dbReference>
<keyword evidence="6" id="KW-0482">Metalloprotease</keyword>
<keyword evidence="4 5" id="KW-0472">Membrane</keyword>
<accession>A0A2T0N6G9</accession>
<dbReference type="Proteomes" id="UP000238312">
    <property type="component" value="Unassembled WGS sequence"/>
</dbReference>
<keyword evidence="6" id="KW-0645">Protease</keyword>
<evidence type="ECO:0000313" key="7">
    <source>
        <dbReference type="Proteomes" id="UP000238312"/>
    </source>
</evidence>
<name>A0A2T0N6G9_9ACTN</name>
<proteinExistence type="predicted"/>